<comment type="caution">
    <text evidence="1">The sequence shown here is derived from an EMBL/GenBank/DDBJ whole genome shotgun (WGS) entry which is preliminary data.</text>
</comment>
<evidence type="ECO:0000313" key="1">
    <source>
        <dbReference type="EMBL" id="KKN05573.1"/>
    </source>
</evidence>
<dbReference type="EMBL" id="LAZR01004787">
    <property type="protein sequence ID" value="KKN05573.1"/>
    <property type="molecule type" value="Genomic_DNA"/>
</dbReference>
<protein>
    <submittedName>
        <fullName evidence="1">Uncharacterized protein</fullName>
    </submittedName>
</protein>
<feature type="non-terminal residue" evidence="1">
    <location>
        <position position="43"/>
    </location>
</feature>
<organism evidence="1">
    <name type="scientific">marine sediment metagenome</name>
    <dbReference type="NCBI Taxonomy" id="412755"/>
    <lineage>
        <taxon>unclassified sequences</taxon>
        <taxon>metagenomes</taxon>
        <taxon>ecological metagenomes</taxon>
    </lineage>
</organism>
<name>A0A0F9QJR3_9ZZZZ</name>
<accession>A0A0F9QJR3</accession>
<proteinExistence type="predicted"/>
<sequence length="43" mass="4729">MAVDQERLKKLEKQMGMLTTHPVFSKFLQGGPLAIPESGMLLG</sequence>
<reference evidence="1" key="1">
    <citation type="journal article" date="2015" name="Nature">
        <title>Complex archaea that bridge the gap between prokaryotes and eukaryotes.</title>
        <authorList>
            <person name="Spang A."/>
            <person name="Saw J.H."/>
            <person name="Jorgensen S.L."/>
            <person name="Zaremba-Niedzwiedzka K."/>
            <person name="Martijn J."/>
            <person name="Lind A.E."/>
            <person name="van Eijk R."/>
            <person name="Schleper C."/>
            <person name="Guy L."/>
            <person name="Ettema T.J."/>
        </authorList>
    </citation>
    <scope>NUCLEOTIDE SEQUENCE</scope>
</reference>
<dbReference type="AlphaFoldDB" id="A0A0F9QJR3"/>
<gene>
    <name evidence="1" type="ORF">LCGC14_1086080</name>
</gene>